<dbReference type="PANTHER" id="PTHR42076:SF1">
    <property type="entry name" value="CYANOVIRIN-N DOMAIN-CONTAINING PROTEIN"/>
    <property type="match status" value="1"/>
</dbReference>
<dbReference type="SUPFAM" id="SSF51322">
    <property type="entry name" value="Cyanovirin-N"/>
    <property type="match status" value="1"/>
</dbReference>
<accession>A0A9W4NNX4</accession>
<dbReference type="Gene3D" id="2.30.60.10">
    <property type="entry name" value="Cyanovirin-N"/>
    <property type="match status" value="1"/>
</dbReference>
<dbReference type="OrthoDB" id="2441380at2759"/>
<dbReference type="AlphaFoldDB" id="A0A9W4NNX4"/>
<dbReference type="Proteomes" id="UP001152649">
    <property type="component" value="Unassembled WGS sequence"/>
</dbReference>
<dbReference type="PROSITE" id="PS51257">
    <property type="entry name" value="PROKAR_LIPOPROTEIN"/>
    <property type="match status" value="1"/>
</dbReference>
<reference evidence="2" key="1">
    <citation type="submission" date="2021-07" db="EMBL/GenBank/DDBJ databases">
        <authorList>
            <person name="Branca A.L. A."/>
        </authorList>
    </citation>
    <scope>NUCLEOTIDE SEQUENCE</scope>
</reference>
<evidence type="ECO:0000313" key="3">
    <source>
        <dbReference type="Proteomes" id="UP001152649"/>
    </source>
</evidence>
<proteinExistence type="predicted"/>
<keyword evidence="3" id="KW-1185">Reference proteome</keyword>
<dbReference type="InterPro" id="IPR011058">
    <property type="entry name" value="Cyanovirin-N"/>
</dbReference>
<dbReference type="InterPro" id="IPR036673">
    <property type="entry name" value="Cyanovirin-N_sf"/>
</dbReference>
<dbReference type="PANTHER" id="PTHR42076">
    <property type="entry name" value="CYANOVIRIN-N HOMOLOG"/>
    <property type="match status" value="1"/>
</dbReference>
<organism evidence="2 3">
    <name type="scientific">Penicillium salamii</name>
    <dbReference type="NCBI Taxonomy" id="1612424"/>
    <lineage>
        <taxon>Eukaryota</taxon>
        <taxon>Fungi</taxon>
        <taxon>Dikarya</taxon>
        <taxon>Ascomycota</taxon>
        <taxon>Pezizomycotina</taxon>
        <taxon>Eurotiomycetes</taxon>
        <taxon>Eurotiomycetidae</taxon>
        <taxon>Eurotiales</taxon>
        <taxon>Aspergillaceae</taxon>
        <taxon>Penicillium</taxon>
    </lineage>
</organism>
<name>A0A9W4NNX4_9EURO</name>
<comment type="caution">
    <text evidence="2">The sequence shown here is derived from an EMBL/GenBank/DDBJ whole genome shotgun (WGS) entry which is preliminary data.</text>
</comment>
<evidence type="ECO:0000313" key="2">
    <source>
        <dbReference type="EMBL" id="CAG8389390.1"/>
    </source>
</evidence>
<gene>
    <name evidence="2" type="ORF">PSALAMII_LOCUS6578</name>
</gene>
<feature type="domain" description="Cyanovirin-N" evidence="1">
    <location>
        <begin position="88"/>
        <end position="191"/>
    </location>
</feature>
<dbReference type="Pfam" id="PF08881">
    <property type="entry name" value="CVNH"/>
    <property type="match status" value="1"/>
</dbReference>
<protein>
    <recommendedName>
        <fullName evidence="1">Cyanovirin-N domain-containing protein</fullName>
    </recommendedName>
</protein>
<evidence type="ECO:0000259" key="1">
    <source>
        <dbReference type="SMART" id="SM01111"/>
    </source>
</evidence>
<dbReference type="EMBL" id="CAJVPG010000299">
    <property type="protein sequence ID" value="CAG8389390.1"/>
    <property type="molecule type" value="Genomic_DNA"/>
</dbReference>
<sequence>MNQRFREYIDHLSSFFPFFLSSCKLARLDHHRPLQDLWSAFAWINTYAWYIQLALEPKLKTWKTTDCQLSLSGLPAYIEPGIQSLKMGFHKSSMDIKLKDGHLLTAYCRRLSGEATYSELDLDEFLGTKKGQFAWGCTGFSTHSSDIDLQLEGPSNEPMLRAQLDDGIGTSREGEVNLGACIKNEDGHLRFMECF</sequence>
<dbReference type="SMART" id="SM01111">
    <property type="entry name" value="CVNH"/>
    <property type="match status" value="1"/>
</dbReference>